<keyword evidence="3" id="KW-1185">Reference proteome</keyword>
<comment type="caution">
    <text evidence="2">The sequence shown here is derived from an EMBL/GenBank/DDBJ whole genome shotgun (WGS) entry which is preliminary data.</text>
</comment>
<proteinExistence type="predicted"/>
<feature type="region of interest" description="Disordered" evidence="1">
    <location>
        <begin position="133"/>
        <end position="239"/>
    </location>
</feature>
<feature type="compositionally biased region" description="Polar residues" evidence="1">
    <location>
        <begin position="193"/>
        <end position="207"/>
    </location>
</feature>
<protein>
    <submittedName>
        <fullName evidence="2">Uncharacterized protein</fullName>
    </submittedName>
</protein>
<sequence>MGMGAPAQTTSGSGSSQPISTLGWELPASIWAQCGSSQPCGVGAPMQLCMDTSGVQWGLPPRLAGSSRQCQWKLPYKVYGSSRWCVKMSGGSIQGIGWELPQVGWELLQHIELFSEFKIQNVMAPPRVQQTVATGTQNHPKDPPQGQIKQADSTGECPNKPPTMVQQMGATGAQNHPKNAPQGRIKQAERTPRVQQTGAVGAQNRQKNPPCGGQMGAPMPQKPMGAPRKPGQRKLPDSLGWKLPPVWEPHYSSDPLRVVISGRSNHPMTASRCPLENACNLELAGRIAKEWEREDEARFESSKTDLLHIVPGRADLSQVAVRFDGKLIVQSDSVKWVGLWLDKNLNGTKHIAARSATALRVLNAAQHMGIATTVNPADYGVSSFLPLPPASFKPLDRINKSVTRCIMSAFRTTALAVLEKEAALLPAQLRIERDALNMVAFYLTLPPSHTIHALIRDVIASAPRSPKFASILHLVEHVPCTNWPTTVPARGQCLRKRGVARIVGEGESPSADFDATLGMEPITPVYAAPWSTPLPVTTVILPKDDALAALEVALADERRSKATWFTDGSLLKGSAGGAAVRVEAGKKCEQICVPLGDG</sequence>
<dbReference type="Proteomes" id="UP001221757">
    <property type="component" value="Unassembled WGS sequence"/>
</dbReference>
<dbReference type="EMBL" id="JARKIE010000073">
    <property type="protein sequence ID" value="KAJ7689261.1"/>
    <property type="molecule type" value="Genomic_DNA"/>
</dbReference>
<name>A0AAD7DGV0_MYCRO</name>
<evidence type="ECO:0000313" key="2">
    <source>
        <dbReference type="EMBL" id="KAJ7689261.1"/>
    </source>
</evidence>
<evidence type="ECO:0000256" key="1">
    <source>
        <dbReference type="SAM" id="MobiDB-lite"/>
    </source>
</evidence>
<organism evidence="2 3">
    <name type="scientific">Mycena rosella</name>
    <name type="common">Pink bonnet</name>
    <name type="synonym">Agaricus rosellus</name>
    <dbReference type="NCBI Taxonomy" id="1033263"/>
    <lineage>
        <taxon>Eukaryota</taxon>
        <taxon>Fungi</taxon>
        <taxon>Dikarya</taxon>
        <taxon>Basidiomycota</taxon>
        <taxon>Agaricomycotina</taxon>
        <taxon>Agaricomycetes</taxon>
        <taxon>Agaricomycetidae</taxon>
        <taxon>Agaricales</taxon>
        <taxon>Marasmiineae</taxon>
        <taxon>Mycenaceae</taxon>
        <taxon>Mycena</taxon>
    </lineage>
</organism>
<dbReference type="AlphaFoldDB" id="A0AAD7DGV0"/>
<evidence type="ECO:0000313" key="3">
    <source>
        <dbReference type="Proteomes" id="UP001221757"/>
    </source>
</evidence>
<feature type="compositionally biased region" description="Polar residues" evidence="1">
    <location>
        <begin position="164"/>
        <end position="177"/>
    </location>
</feature>
<reference evidence="2" key="1">
    <citation type="submission" date="2023-03" db="EMBL/GenBank/DDBJ databases">
        <title>Massive genome expansion in bonnet fungi (Mycena s.s.) driven by repeated elements and novel gene families across ecological guilds.</title>
        <authorList>
            <consortium name="Lawrence Berkeley National Laboratory"/>
            <person name="Harder C.B."/>
            <person name="Miyauchi S."/>
            <person name="Viragh M."/>
            <person name="Kuo A."/>
            <person name="Thoen E."/>
            <person name="Andreopoulos B."/>
            <person name="Lu D."/>
            <person name="Skrede I."/>
            <person name="Drula E."/>
            <person name="Henrissat B."/>
            <person name="Morin E."/>
            <person name="Kohler A."/>
            <person name="Barry K."/>
            <person name="LaButti K."/>
            <person name="Morin E."/>
            <person name="Salamov A."/>
            <person name="Lipzen A."/>
            <person name="Mereny Z."/>
            <person name="Hegedus B."/>
            <person name="Baldrian P."/>
            <person name="Stursova M."/>
            <person name="Weitz H."/>
            <person name="Taylor A."/>
            <person name="Grigoriev I.V."/>
            <person name="Nagy L.G."/>
            <person name="Martin F."/>
            <person name="Kauserud H."/>
        </authorList>
    </citation>
    <scope>NUCLEOTIDE SEQUENCE</scope>
    <source>
        <strain evidence="2">CBHHK067</strain>
    </source>
</reference>
<accession>A0AAD7DGV0</accession>
<gene>
    <name evidence="2" type="ORF">B0H17DRAFT_1135073</name>
</gene>